<evidence type="ECO:0000313" key="3">
    <source>
        <dbReference type="EMBL" id="UQA90516.1"/>
    </source>
</evidence>
<feature type="coiled-coil region" evidence="1">
    <location>
        <begin position="749"/>
        <end position="819"/>
    </location>
</feature>
<evidence type="ECO:0000313" key="4">
    <source>
        <dbReference type="EMBL" id="UQA97560.1"/>
    </source>
</evidence>
<feature type="region of interest" description="Disordered" evidence="2">
    <location>
        <begin position="1107"/>
        <end position="1138"/>
    </location>
</feature>
<evidence type="ECO:0000256" key="2">
    <source>
        <dbReference type="SAM" id="MobiDB-lite"/>
    </source>
</evidence>
<feature type="coiled-coil region" evidence="1">
    <location>
        <begin position="428"/>
        <end position="462"/>
    </location>
</feature>
<feature type="compositionally biased region" description="Low complexity" evidence="2">
    <location>
        <begin position="307"/>
        <end position="323"/>
    </location>
</feature>
<keyword evidence="5" id="KW-1185">Reference proteome</keyword>
<accession>A0ABY4LYF6</accession>
<proteinExistence type="predicted"/>
<protein>
    <recommendedName>
        <fullName evidence="6">Chromosome segregation ATPase</fullName>
    </recommendedName>
</protein>
<feature type="region of interest" description="Disordered" evidence="2">
    <location>
        <begin position="307"/>
        <end position="345"/>
    </location>
</feature>
<gene>
    <name evidence="3" type="ORF">K9S39_00070</name>
    <name evidence="4" type="ORF">K9S39_41980</name>
</gene>
<reference evidence="3" key="1">
    <citation type="submission" date="2021-10" db="EMBL/GenBank/DDBJ databases">
        <title>Streptomyces nigrumlapis sp.nov.,an antimicrobial producing actinobacterium isolated from Black Gobi rocks.</title>
        <authorList>
            <person name="Wen Y."/>
            <person name="Zhang W."/>
            <person name="Liu X.G."/>
        </authorList>
    </citation>
    <scope>NUCLEOTIDE SEQUENCE</scope>
    <source>
        <strain evidence="3">ST13-2-2</strain>
    </source>
</reference>
<evidence type="ECO:0008006" key="6">
    <source>
        <dbReference type="Google" id="ProtNLM"/>
    </source>
</evidence>
<organism evidence="3 5">
    <name type="scientific">Streptomyces halobius</name>
    <dbReference type="NCBI Taxonomy" id="2879846"/>
    <lineage>
        <taxon>Bacteria</taxon>
        <taxon>Bacillati</taxon>
        <taxon>Actinomycetota</taxon>
        <taxon>Actinomycetes</taxon>
        <taxon>Kitasatosporales</taxon>
        <taxon>Streptomycetaceae</taxon>
        <taxon>Streptomyces</taxon>
    </lineage>
</organism>
<dbReference type="Proteomes" id="UP000830115">
    <property type="component" value="Chromosome"/>
</dbReference>
<name>A0ABY4LYF6_9ACTN</name>
<dbReference type="EMBL" id="CP086322">
    <property type="protein sequence ID" value="UQA97560.1"/>
    <property type="molecule type" value="Genomic_DNA"/>
</dbReference>
<dbReference type="RefSeq" id="WP_248861257.1">
    <property type="nucleotide sequence ID" value="NZ_CP086322.1"/>
</dbReference>
<feature type="coiled-coil region" evidence="1">
    <location>
        <begin position="507"/>
        <end position="544"/>
    </location>
</feature>
<dbReference type="EMBL" id="CP086322">
    <property type="protein sequence ID" value="UQA90516.1"/>
    <property type="molecule type" value="Genomic_DNA"/>
</dbReference>
<evidence type="ECO:0000256" key="1">
    <source>
        <dbReference type="SAM" id="Coils"/>
    </source>
</evidence>
<evidence type="ECO:0000313" key="5">
    <source>
        <dbReference type="Proteomes" id="UP000830115"/>
    </source>
</evidence>
<sequence>MLQLRRFRLENIGHRAAGFKSLVLDLTGGPSSIDGRLVQPVDVILWLRNGGGKSSLLSLFFSLLLPAKKDFIGALKAKSLAEYVPDGQVSHVIAEWGDSERPAAGAVLLAGGVYQWRDRQRPADLSSGWERLERRWYLLRPQPGGLELESLPVRAEGGQLTMSAYVKALEAAYKLERRLQLVVADEQYTWEEQLESHGLDPQAFKIQKAMNQEEGGITELFKFRTVEEFVDFLIDMIVDASAPTAARAALSKHADKLAARPARELEERFLAEAVLRLRPVQKATAEVAVAEQTLCQQVRLARRAGEHIQAQAEHQEQESASLRQRAEAAEREAQEADGRVEDRQRHVAAVREAAERLRVSDCEGEHATRFEAVGAAGREHTAWQAVPLLLELADREDERRQVNRLLARAHSEQAPLREAVEQAGAALYAKLEDGLTRLAGEADQARAELETATAQAQTCERGYEEAVAAAGHAESRAASAKAHCKDGKAELAAARRAGVLSEREEPHEALERLVHAEEAAREQVEQAQRQLEVARERTSDTAAERVSYAGRLSAVRQRHDQVWDQWNTLTQERRELVGEPRLRELAGIGDAAGELDLDEVGADLIAMLTDRVTDADAELAAERARAFEDERLRAALDQDGFCPPPHEVEQAVAALRERGANAVAGVQFLRETVPAHQHDEVLAAIPHLIGGVVICGPVPGDDVAALARQANVALSTVIAIGTDDQARALLSQPPGGIAVLPLRPSVLEADAGEEELHRVSARLDTLEERLATITVRREADRALIVRLRNHLEAFGTRARAALEELLSRLDDEVNTLTERTSTLAQQAAEAEDASCQAERRLAHHTSALMALAQALPQIRALVETARMVERWAAQGQRARTEVREHRADARGLKKRWHSAQEHKRAAEAALRQYRERAERWAGWVEEIGQELSAEVIDAARPAAVPEASAQALRERWGQARRDWRGGISDTALQQRLTTAETAIDGLNQKLVKAGSTARTRAAELAQQADAADTERLTARIATAAEALKKAERAETEAGLLHRQATRAHEAAAAALEDLVPGAERLALPSTQAAQEKLQAEEQLLERDRSLAQVRRLDAEKIHRSADLAGSHSARLRQSAGALSMAADHQPPDRSADGDADLTIDALLLEQHGLSAVTAQTLQPQDAERIRDALLREVTQAARALEKAKNTLRKHVQQVERLALQPEYTPVVDGRLRERLQQDLTTPARLAALLADVEERERQVIALLAESAEDQARVVDACASTVEAVLDSVEEVARHSRLPKNLGNWSNQRFLSLELRQRARGDELARRLSAEVDRLIASLPATAAGRASALPEAMPLAKQLVLAALGGRDNIVAKIIKPTQNLDTVERESVTVIQKFSGGELLTVSVLLYCTLARMRAAQRDRRIPGGVGTLVLDNPFAKANYGPFLDLQRRVAGAHGIQLVYTTGSNDLPALGRFPLIIRMRNGVDLRTKRRYVQILERYGDAVAAGVARAQDDDCIASAHLLRRSALPPKAGPRAEMPEEEAG</sequence>
<feature type="compositionally biased region" description="Basic and acidic residues" evidence="2">
    <location>
        <begin position="324"/>
        <end position="345"/>
    </location>
</feature>
<feature type="coiled-coil region" evidence="1">
    <location>
        <begin position="1170"/>
        <end position="1204"/>
    </location>
</feature>
<keyword evidence="1" id="KW-0175">Coiled coil</keyword>